<gene>
    <name evidence="2" type="ORF">FHX47_001473</name>
</gene>
<dbReference type="AlphaFoldDB" id="A0A7W5XZX0"/>
<protein>
    <submittedName>
        <fullName evidence="2">Putative membrane channel-forming protein YqfA (Hemolysin III family)</fullName>
    </submittedName>
</protein>
<evidence type="ECO:0000256" key="1">
    <source>
        <dbReference type="SAM" id="Phobius"/>
    </source>
</evidence>
<keyword evidence="1" id="KW-0472">Membrane</keyword>
<keyword evidence="1" id="KW-1133">Transmembrane helix</keyword>
<keyword evidence="1" id="KW-0812">Transmembrane</keyword>
<comment type="caution">
    <text evidence="2">The sequence shown here is derived from an EMBL/GenBank/DDBJ whole genome shotgun (WGS) entry which is preliminary data.</text>
</comment>
<accession>A0A7W5XZX0</accession>
<dbReference type="EMBL" id="JACIBT010000004">
    <property type="protein sequence ID" value="MBB3667851.1"/>
    <property type="molecule type" value="Genomic_DNA"/>
</dbReference>
<sequence>MSSYSYSDHPPEPREALREAARVGERIRGRRWWFVAESLVMAASLTVFYIAIHAWPDLVDTWFLTGLIVVVGLLVLLQRHRKSLPTPAQRWQDRTLWISLGLVLVCLPLYRFLLPEGFSLWLVLAGLLPGVPYVVLAFRVSRS</sequence>
<dbReference type="RefSeq" id="WP_183358268.1">
    <property type="nucleotide sequence ID" value="NZ_BAABKR010000016.1"/>
</dbReference>
<feature type="transmembrane region" description="Helical" evidence="1">
    <location>
        <begin position="58"/>
        <end position="76"/>
    </location>
</feature>
<proteinExistence type="predicted"/>
<feature type="transmembrane region" description="Helical" evidence="1">
    <location>
        <begin position="32"/>
        <end position="52"/>
    </location>
</feature>
<dbReference type="Proteomes" id="UP000547528">
    <property type="component" value="Unassembled WGS sequence"/>
</dbReference>
<keyword evidence="3" id="KW-1185">Reference proteome</keyword>
<feature type="transmembrane region" description="Helical" evidence="1">
    <location>
        <begin position="119"/>
        <end position="138"/>
    </location>
</feature>
<evidence type="ECO:0000313" key="2">
    <source>
        <dbReference type="EMBL" id="MBB3667851.1"/>
    </source>
</evidence>
<organism evidence="2 3">
    <name type="scientific">Garicola koreensis</name>
    <dbReference type="NCBI Taxonomy" id="1262554"/>
    <lineage>
        <taxon>Bacteria</taxon>
        <taxon>Bacillati</taxon>
        <taxon>Actinomycetota</taxon>
        <taxon>Actinomycetes</taxon>
        <taxon>Micrococcales</taxon>
        <taxon>Micrococcaceae</taxon>
        <taxon>Garicola</taxon>
    </lineage>
</organism>
<evidence type="ECO:0000313" key="3">
    <source>
        <dbReference type="Proteomes" id="UP000547528"/>
    </source>
</evidence>
<name>A0A7W5XZX0_9MICC</name>
<feature type="transmembrane region" description="Helical" evidence="1">
    <location>
        <begin position="96"/>
        <end position="113"/>
    </location>
</feature>
<reference evidence="2 3" key="1">
    <citation type="submission" date="2020-08" db="EMBL/GenBank/DDBJ databases">
        <title>Sequencing the genomes of 1000 actinobacteria strains.</title>
        <authorList>
            <person name="Klenk H.-P."/>
        </authorList>
    </citation>
    <scope>NUCLEOTIDE SEQUENCE [LARGE SCALE GENOMIC DNA]</scope>
    <source>
        <strain evidence="2 3">DSM 28238</strain>
    </source>
</reference>